<evidence type="ECO:0000256" key="2">
    <source>
        <dbReference type="ARBA" id="ARBA00023315"/>
    </source>
</evidence>
<dbReference type="GO" id="GO:0016746">
    <property type="term" value="F:acyltransferase activity"/>
    <property type="evidence" value="ECO:0007669"/>
    <property type="project" value="UniProtKB-KW"/>
</dbReference>
<evidence type="ECO:0000313" key="5">
    <source>
        <dbReference type="Proteomes" id="UP001168575"/>
    </source>
</evidence>
<dbReference type="InterPro" id="IPR002505">
    <property type="entry name" value="PTA_PTB"/>
</dbReference>
<dbReference type="Gene3D" id="3.40.50.10950">
    <property type="match status" value="2"/>
</dbReference>
<dbReference type="PANTHER" id="PTHR43356:SF3">
    <property type="entry name" value="PHOSPHATE ACETYLTRANSFERASE"/>
    <property type="match status" value="1"/>
</dbReference>
<proteinExistence type="predicted"/>
<dbReference type="InterPro" id="IPR050500">
    <property type="entry name" value="Phos_Acetyltrans/Butyryltrans"/>
</dbReference>
<accession>A0AA43RHX5</accession>
<dbReference type="PANTHER" id="PTHR43356">
    <property type="entry name" value="PHOSPHATE ACETYLTRANSFERASE"/>
    <property type="match status" value="1"/>
</dbReference>
<reference evidence="4" key="1">
    <citation type="submission" date="2023-07" db="EMBL/GenBank/DDBJ databases">
        <title>Between Cages and Wild: Unraveling the Impact of Captivity on Animal Microbiomes and Antimicrobial Resistance.</title>
        <authorList>
            <person name="Schmartz G.P."/>
            <person name="Rehner J."/>
            <person name="Schuff M.J."/>
            <person name="Becker S.L."/>
            <person name="Kravczyk M."/>
            <person name="Gurevich A."/>
            <person name="Francke R."/>
            <person name="Mueller R."/>
            <person name="Keller V."/>
            <person name="Keller A."/>
        </authorList>
    </citation>
    <scope>NUCLEOTIDE SEQUENCE</scope>
    <source>
        <strain evidence="4">S12M_St_49</strain>
    </source>
</reference>
<keyword evidence="5" id="KW-1185">Reference proteome</keyword>
<feature type="domain" description="Phosphate acetyl/butaryl transferase" evidence="3">
    <location>
        <begin position="3"/>
        <end position="194"/>
    </location>
</feature>
<dbReference type="Pfam" id="PF01515">
    <property type="entry name" value="PTA_PTB"/>
    <property type="match status" value="1"/>
</dbReference>
<dbReference type="Proteomes" id="UP001168575">
    <property type="component" value="Unassembled WGS sequence"/>
</dbReference>
<feature type="non-terminal residue" evidence="4">
    <location>
        <position position="194"/>
    </location>
</feature>
<name>A0AA43RHX5_9ACTN</name>
<dbReference type="AlphaFoldDB" id="A0AA43RHX5"/>
<evidence type="ECO:0000313" key="4">
    <source>
        <dbReference type="EMBL" id="MDO4841819.1"/>
    </source>
</evidence>
<gene>
    <name evidence="4" type="ORF">Q3982_03980</name>
</gene>
<sequence length="194" mass="21173">MTSFIDQIIGQARELNKTICLPEGDDIRVQNAAKIIEEKGIAKVVMLGSQTPAEIEALKPELAHELYELRKKRGMTEEEALELINDELYLAMMLLKTKKVDGVVAGSTHATGDVLRPALQIVKTAPGSRLVSAFFIMCVPDCEFGEDGIFVFSDCGLNVNPDQEELACIAIQSAESFENFTGATPRVAMLSHST</sequence>
<dbReference type="SUPFAM" id="SSF53659">
    <property type="entry name" value="Isocitrate/Isopropylmalate dehydrogenase-like"/>
    <property type="match status" value="1"/>
</dbReference>
<dbReference type="InterPro" id="IPR042113">
    <property type="entry name" value="P_AcTrfase_dom1"/>
</dbReference>
<evidence type="ECO:0000259" key="3">
    <source>
        <dbReference type="Pfam" id="PF01515"/>
    </source>
</evidence>
<keyword evidence="2 4" id="KW-0012">Acyltransferase</keyword>
<protein>
    <submittedName>
        <fullName evidence="4">Phosphate acyltransferase</fullName>
    </submittedName>
</protein>
<organism evidence="4 5">
    <name type="scientific">Phoenicibacter congonensis</name>
    <dbReference type="NCBI Taxonomy" id="1944646"/>
    <lineage>
        <taxon>Bacteria</taxon>
        <taxon>Bacillati</taxon>
        <taxon>Actinomycetota</taxon>
        <taxon>Coriobacteriia</taxon>
        <taxon>Eggerthellales</taxon>
        <taxon>Eggerthellaceae</taxon>
        <taxon>Phoenicibacter</taxon>
    </lineage>
</organism>
<evidence type="ECO:0000256" key="1">
    <source>
        <dbReference type="ARBA" id="ARBA00022679"/>
    </source>
</evidence>
<keyword evidence="1" id="KW-0808">Transferase</keyword>
<comment type="caution">
    <text evidence="4">The sequence shown here is derived from an EMBL/GenBank/DDBJ whole genome shotgun (WGS) entry which is preliminary data.</text>
</comment>
<dbReference type="EMBL" id="JAUMVS010000052">
    <property type="protein sequence ID" value="MDO4841819.1"/>
    <property type="molecule type" value="Genomic_DNA"/>
</dbReference>